<dbReference type="InterPro" id="IPR057743">
    <property type="entry name" value="Zfn_VAL1-3_N"/>
</dbReference>
<evidence type="ECO:0000259" key="11">
    <source>
        <dbReference type="PROSITE" id="PS51050"/>
    </source>
</evidence>
<reference evidence="12 13" key="1">
    <citation type="submission" date="2018-02" db="EMBL/GenBank/DDBJ databases">
        <title>Draft genome of wild Prunus yedoensis var. nudiflora.</title>
        <authorList>
            <person name="Baek S."/>
            <person name="Kim J.-H."/>
            <person name="Choi K."/>
            <person name="Kim G.-B."/>
            <person name="Cho A."/>
            <person name="Jang H."/>
            <person name="Shin C.-H."/>
            <person name="Yu H.-J."/>
            <person name="Mun J.-H."/>
        </authorList>
    </citation>
    <scope>NUCLEOTIDE SEQUENCE [LARGE SCALE GENOMIC DNA]</scope>
    <source>
        <strain evidence="13">cv. Jeju island</strain>
        <tissue evidence="12">Leaf</tissue>
    </source>
</reference>
<evidence type="ECO:0000256" key="1">
    <source>
        <dbReference type="ARBA" id="ARBA00004123"/>
    </source>
</evidence>
<dbReference type="Pfam" id="PF02362">
    <property type="entry name" value="B3"/>
    <property type="match status" value="1"/>
</dbReference>
<evidence type="ECO:0000256" key="6">
    <source>
        <dbReference type="ARBA" id="ARBA00023125"/>
    </source>
</evidence>
<dbReference type="PANTHER" id="PTHR46245:SF3">
    <property type="entry name" value="B3 DOMAIN-CONTAINING TRANSCRIPTION REPRESSOR VAL1"/>
    <property type="match status" value="1"/>
</dbReference>
<feature type="region of interest" description="Disordered" evidence="9">
    <location>
        <begin position="339"/>
        <end position="414"/>
    </location>
</feature>
<evidence type="ECO:0000256" key="3">
    <source>
        <dbReference type="ARBA" id="ARBA00022771"/>
    </source>
</evidence>
<accession>A0A314YAM6</accession>
<keyword evidence="7" id="KW-0804">Transcription</keyword>
<dbReference type="FunFam" id="2.40.330.10:FF:000006">
    <property type="entry name" value="B3 domain-containing transcription repressor VAL1"/>
    <property type="match status" value="1"/>
</dbReference>
<protein>
    <submittedName>
        <fullName evidence="12">B3 domain-containing protein</fullName>
    </submittedName>
</protein>
<dbReference type="SMART" id="SM01019">
    <property type="entry name" value="B3"/>
    <property type="match status" value="1"/>
</dbReference>
<dbReference type="PROSITE" id="PS51050">
    <property type="entry name" value="ZF_CW"/>
    <property type="match status" value="1"/>
</dbReference>
<feature type="compositionally biased region" description="Basic and acidic residues" evidence="9">
    <location>
        <begin position="611"/>
        <end position="625"/>
    </location>
</feature>
<evidence type="ECO:0000313" key="13">
    <source>
        <dbReference type="Proteomes" id="UP000250321"/>
    </source>
</evidence>
<feature type="compositionally biased region" description="Polar residues" evidence="9">
    <location>
        <begin position="364"/>
        <end position="374"/>
    </location>
</feature>
<dbReference type="OrthoDB" id="757982at2759"/>
<feature type="region of interest" description="Disordered" evidence="9">
    <location>
        <begin position="611"/>
        <end position="641"/>
    </location>
</feature>
<feature type="region of interest" description="Disordered" evidence="9">
    <location>
        <begin position="861"/>
        <end position="890"/>
    </location>
</feature>
<dbReference type="InterPro" id="IPR015300">
    <property type="entry name" value="DNA-bd_pseudobarrel_sf"/>
</dbReference>
<dbReference type="Pfam" id="PF07496">
    <property type="entry name" value="zf-CW"/>
    <property type="match status" value="1"/>
</dbReference>
<dbReference type="PANTHER" id="PTHR46245">
    <property type="entry name" value="B3 DOMAIN-CONTAINING PROTEIN OS07G0563300"/>
    <property type="match status" value="1"/>
</dbReference>
<keyword evidence="4" id="KW-0862">Zinc</keyword>
<dbReference type="PROSITE" id="PS50863">
    <property type="entry name" value="B3"/>
    <property type="match status" value="1"/>
</dbReference>
<keyword evidence="6" id="KW-0238">DNA-binding</keyword>
<comment type="caution">
    <text evidence="12">The sequence shown here is derived from an EMBL/GenBank/DDBJ whole genome shotgun (WGS) entry which is preliminary data.</text>
</comment>
<dbReference type="InterPro" id="IPR003340">
    <property type="entry name" value="B3_DNA-bd"/>
</dbReference>
<feature type="domain" description="CW-type" evidence="11">
    <location>
        <begin position="709"/>
        <end position="759"/>
    </location>
</feature>
<keyword evidence="5" id="KW-0805">Transcription regulation</keyword>
<dbReference type="InterPro" id="IPR011124">
    <property type="entry name" value="Znf_CW"/>
</dbReference>
<feature type="region of interest" description="Disordered" evidence="9">
    <location>
        <begin position="232"/>
        <end position="316"/>
    </location>
</feature>
<dbReference type="CDD" id="cd10017">
    <property type="entry name" value="B3_DNA"/>
    <property type="match status" value="1"/>
</dbReference>
<dbReference type="Gene3D" id="2.40.330.10">
    <property type="entry name" value="DNA-binding pseudobarrel domain"/>
    <property type="match status" value="1"/>
</dbReference>
<name>A0A314YAM6_PRUYE</name>
<feature type="compositionally biased region" description="Polar residues" evidence="9">
    <location>
        <begin position="263"/>
        <end position="283"/>
    </location>
</feature>
<evidence type="ECO:0000256" key="8">
    <source>
        <dbReference type="ARBA" id="ARBA00023242"/>
    </source>
</evidence>
<dbReference type="GO" id="GO:0005634">
    <property type="term" value="C:nucleus"/>
    <property type="evidence" value="ECO:0007669"/>
    <property type="project" value="UniProtKB-SubCell"/>
</dbReference>
<feature type="domain" description="TF-B3" evidence="10">
    <location>
        <begin position="444"/>
        <end position="545"/>
    </location>
</feature>
<evidence type="ECO:0000256" key="4">
    <source>
        <dbReference type="ARBA" id="ARBA00022833"/>
    </source>
</evidence>
<keyword evidence="8" id="KW-0539">Nucleus</keyword>
<evidence type="ECO:0000313" key="12">
    <source>
        <dbReference type="EMBL" id="PQQ01851.1"/>
    </source>
</evidence>
<dbReference type="SUPFAM" id="SSF101936">
    <property type="entry name" value="DNA-binding pseudobarrel domain"/>
    <property type="match status" value="1"/>
</dbReference>
<keyword evidence="2" id="KW-0479">Metal-binding</keyword>
<feature type="region of interest" description="Disordered" evidence="9">
    <location>
        <begin position="545"/>
        <end position="596"/>
    </location>
</feature>
<gene>
    <name evidence="12" type="ORF">Pyn_04904</name>
</gene>
<dbReference type="Gene3D" id="3.30.40.100">
    <property type="match status" value="1"/>
</dbReference>
<feature type="compositionally biased region" description="Polar residues" evidence="9">
    <location>
        <begin position="552"/>
        <end position="570"/>
    </location>
</feature>
<evidence type="ECO:0000256" key="9">
    <source>
        <dbReference type="SAM" id="MobiDB-lite"/>
    </source>
</evidence>
<sequence>MINYGTDKIIMGTATPKASCKVGATSGVVFKIWVLQIWTKKGFAGVEFGKMGSRICMNVLCGTTNTHEWKKGWPLRSGGFAHLCFKCGAAYEKLVYCDKFHAGETGWRDCSLCRKPLHCGCIVSKSLYECLDYGGVGCISCAKSSQPRVIQNDDVLNGFGGLKISNYSDRQSTVVQNGAFSNTVDEGKLLQLCKIMEANESNLLPQPQRGDINVSLVQKKQEEVINHNGEVGLGFSSTTQPSIGSLTFSKSDNGRTMIEDMNKSSSQPSLSMTLGSPSATPSFVQPFPGGLVDGREQSKTPSSFQQGHGREQSMTPSFQQGLVDGREQSKTPLSFQQGLVDGREQSKTPSSFQQGLVDGREQSKTPSSFQQGQKSRPILPKPLKPAVTMSSETNKGGFPNVRVARPPAEGRGKNQLLPRYWPRITDQELQKLSGDLNSTIVPLFEKVLSASDAGRIGRLVLPKACAEAYFPPISQSEGLPIRIQDVKGNEWMFQFRFWPNNNSRMYVLEGVTPCIQSMQLQAGDTVTFSRIDPGGRLVMGFRKASKSLDMQDPQTSMLPNGSTPGETSCPSVVENPATGSGHPGLFQTNTGSKDPHLHALSEHLHLTDGDMSLHKNDYHGHRTSEDLLQQPVSNSDKKRARNIGPKSKRLLMHSEDVLELRLTWEEAQDLLRPPPSVKPSIVTIEDHEFEEYDEPPVFGKRSLFTASSSERQEQWAQCDDCSKWRRLPADVLLPPKWTCSENSWDTSRRSCSAPEEMSQKDLDSLLRASKDLKKRRIIENCTEAQEHEPSGLDALASAAILGDNVVDSGEQSVGATTRHPRHRPGCTCIVCIQPPSGKGKHKPTCTCNVCLTVRRRFKTLMMRKKKRQSEREAENAQKDNNNHKDESEINGTSTEVGLHMNHSLENGGCQSRIEADVAESSSAGQIDLNCEPNPYVQASGLTLLRLADAASQPLNNYMKESCLTNMMCEPQAGIGSSLLTQATDESERRLSAVAAWDCEGRGDAD</sequence>
<feature type="compositionally biased region" description="Polar residues" evidence="9">
    <location>
        <begin position="299"/>
        <end position="316"/>
    </location>
</feature>
<feature type="compositionally biased region" description="Basic and acidic residues" evidence="9">
    <location>
        <begin position="869"/>
        <end position="887"/>
    </location>
</feature>
<proteinExistence type="predicted"/>
<feature type="compositionally biased region" description="Polar residues" evidence="9">
    <location>
        <begin position="235"/>
        <end position="251"/>
    </location>
</feature>
<organism evidence="12 13">
    <name type="scientific">Prunus yedoensis var. nudiflora</name>
    <dbReference type="NCBI Taxonomy" id="2094558"/>
    <lineage>
        <taxon>Eukaryota</taxon>
        <taxon>Viridiplantae</taxon>
        <taxon>Streptophyta</taxon>
        <taxon>Embryophyta</taxon>
        <taxon>Tracheophyta</taxon>
        <taxon>Spermatophyta</taxon>
        <taxon>Magnoliopsida</taxon>
        <taxon>eudicotyledons</taxon>
        <taxon>Gunneridae</taxon>
        <taxon>Pentapetalae</taxon>
        <taxon>rosids</taxon>
        <taxon>fabids</taxon>
        <taxon>Rosales</taxon>
        <taxon>Rosaceae</taxon>
        <taxon>Amygdaloideae</taxon>
        <taxon>Amygdaleae</taxon>
        <taxon>Prunus</taxon>
    </lineage>
</organism>
<evidence type="ECO:0000256" key="2">
    <source>
        <dbReference type="ARBA" id="ARBA00022723"/>
    </source>
</evidence>
<dbReference type="AlphaFoldDB" id="A0A314YAM6"/>
<dbReference type="Proteomes" id="UP000250321">
    <property type="component" value="Unassembled WGS sequence"/>
</dbReference>
<keyword evidence="13" id="KW-1185">Reference proteome</keyword>
<dbReference type="EMBL" id="PJQY01001527">
    <property type="protein sequence ID" value="PQQ01851.1"/>
    <property type="molecule type" value="Genomic_DNA"/>
</dbReference>
<keyword evidence="3" id="KW-0863">Zinc-finger</keyword>
<comment type="subcellular location">
    <subcellularLocation>
        <location evidence="1">Nucleus</location>
    </subcellularLocation>
</comment>
<dbReference type="Pfam" id="PF25813">
    <property type="entry name" value="zf_VAL1_N"/>
    <property type="match status" value="1"/>
</dbReference>
<dbReference type="GO" id="GO:0003677">
    <property type="term" value="F:DNA binding"/>
    <property type="evidence" value="ECO:0007669"/>
    <property type="project" value="UniProtKB-KW"/>
</dbReference>
<evidence type="ECO:0000256" key="5">
    <source>
        <dbReference type="ARBA" id="ARBA00023015"/>
    </source>
</evidence>
<evidence type="ECO:0000256" key="7">
    <source>
        <dbReference type="ARBA" id="ARBA00023163"/>
    </source>
</evidence>
<dbReference type="GO" id="GO:0006355">
    <property type="term" value="P:regulation of DNA-templated transcription"/>
    <property type="evidence" value="ECO:0007669"/>
    <property type="project" value="UniProtKB-ARBA"/>
</dbReference>
<evidence type="ECO:0000259" key="10">
    <source>
        <dbReference type="PROSITE" id="PS50863"/>
    </source>
</evidence>
<dbReference type="GO" id="GO:0008270">
    <property type="term" value="F:zinc ion binding"/>
    <property type="evidence" value="ECO:0007669"/>
    <property type="project" value="UniProtKB-KW"/>
</dbReference>